<dbReference type="EMBL" id="FMWG01000003">
    <property type="protein sequence ID" value="SCZ58849.1"/>
    <property type="molecule type" value="Genomic_DNA"/>
</dbReference>
<organism evidence="1 2">
    <name type="scientific">Epibacterium ulvae</name>
    <dbReference type="NCBI Taxonomy" id="1156985"/>
    <lineage>
        <taxon>Bacteria</taxon>
        <taxon>Pseudomonadati</taxon>
        <taxon>Pseudomonadota</taxon>
        <taxon>Alphaproteobacteria</taxon>
        <taxon>Rhodobacterales</taxon>
        <taxon>Roseobacteraceae</taxon>
        <taxon>Epibacterium</taxon>
    </lineage>
</organism>
<evidence type="ECO:0000313" key="1">
    <source>
        <dbReference type="EMBL" id="SCZ58849.1"/>
    </source>
</evidence>
<reference evidence="1 2" key="1">
    <citation type="submission" date="2016-10" db="EMBL/GenBank/DDBJ databases">
        <authorList>
            <person name="de Groot N.N."/>
        </authorList>
    </citation>
    <scope>NUCLEOTIDE SEQUENCE [LARGE SCALE GENOMIC DNA]</scope>
    <source>
        <strain evidence="1 2">U95</strain>
    </source>
</reference>
<gene>
    <name evidence="1" type="ORF">SAMN04488118_103413</name>
</gene>
<sequence length="79" mass="8637">MVLPPNLVLLQSPSFGWAKRRAYGAALVALGFAQSETPLNSISRHEASLNFSLQVLATPLPQLKVCFDARPMLLSPFEI</sequence>
<name>A0A1G5QC70_9RHOB</name>
<accession>A0A1G5QC70</accession>
<keyword evidence="2" id="KW-1185">Reference proteome</keyword>
<dbReference type="Proteomes" id="UP000198767">
    <property type="component" value="Unassembled WGS sequence"/>
</dbReference>
<evidence type="ECO:0000313" key="2">
    <source>
        <dbReference type="Proteomes" id="UP000198767"/>
    </source>
</evidence>
<protein>
    <submittedName>
        <fullName evidence="1">Uncharacterized protein</fullName>
    </submittedName>
</protein>
<proteinExistence type="predicted"/>
<dbReference type="AlphaFoldDB" id="A0A1G5QC70"/>